<feature type="domain" description="PAS" evidence="14">
    <location>
        <begin position="439"/>
        <end position="509"/>
    </location>
</feature>
<evidence type="ECO:0000256" key="10">
    <source>
        <dbReference type="ARBA" id="ARBA00022989"/>
    </source>
</evidence>
<evidence type="ECO:0000256" key="12">
    <source>
        <dbReference type="ARBA" id="ARBA00023136"/>
    </source>
</evidence>
<evidence type="ECO:0000256" key="3">
    <source>
        <dbReference type="ARBA" id="ARBA00012438"/>
    </source>
</evidence>
<dbReference type="InterPro" id="IPR013656">
    <property type="entry name" value="PAS_4"/>
</dbReference>
<keyword evidence="7" id="KW-0547">Nucleotide-binding</keyword>
<keyword evidence="8" id="KW-0418">Kinase</keyword>
<dbReference type="InterPro" id="IPR000700">
    <property type="entry name" value="PAS-assoc_C"/>
</dbReference>
<dbReference type="Pfam" id="PF08448">
    <property type="entry name" value="PAS_4"/>
    <property type="match status" value="2"/>
</dbReference>
<organism evidence="16 17">
    <name type="scientific">Hyalangium rubrum</name>
    <dbReference type="NCBI Taxonomy" id="3103134"/>
    <lineage>
        <taxon>Bacteria</taxon>
        <taxon>Pseudomonadati</taxon>
        <taxon>Myxococcota</taxon>
        <taxon>Myxococcia</taxon>
        <taxon>Myxococcales</taxon>
        <taxon>Cystobacterineae</taxon>
        <taxon>Archangiaceae</taxon>
        <taxon>Hyalangium</taxon>
    </lineage>
</organism>
<dbReference type="SMART" id="SM00086">
    <property type="entry name" value="PAC"/>
    <property type="match status" value="3"/>
</dbReference>
<dbReference type="InterPro" id="IPR001610">
    <property type="entry name" value="PAC"/>
</dbReference>
<dbReference type="InterPro" id="IPR036890">
    <property type="entry name" value="HATPase_C_sf"/>
</dbReference>
<dbReference type="PROSITE" id="PS50112">
    <property type="entry name" value="PAS"/>
    <property type="match status" value="1"/>
</dbReference>
<reference evidence="16 17" key="1">
    <citation type="submission" date="2023-12" db="EMBL/GenBank/DDBJ databases">
        <title>the genome sequence of Hyalangium sp. s54d21.</title>
        <authorList>
            <person name="Zhang X."/>
        </authorList>
    </citation>
    <scope>NUCLEOTIDE SEQUENCE [LARGE SCALE GENOMIC DNA]</scope>
    <source>
        <strain evidence="17">s54d21</strain>
    </source>
</reference>
<evidence type="ECO:0000256" key="4">
    <source>
        <dbReference type="ARBA" id="ARBA00022553"/>
    </source>
</evidence>
<sequence>MPQGTFESTPESLDGYTVAQRLRERKAEIIEAYVSAARSELEAARTLDWDGLVDSLPELIDNLADALQQGESVANLQESARIGMKHGQIRAHQNAYSLNAVLIEYRLLSRVIFTVLRQGGRLEFQTEDIIHDALHRGVANSASEFTRIRSKVEQEYQAERERVLQELQTARSLLEAVIRHLPVGVSVTDARTESALVRNEEVERLIERPVSERKTAEEFALYGAIHADGSPYAVGEYPTVRAIRKGETVRDEEMLYRRLDGTVSTLVVNSTPIRDGHGNITVAVTTVYDLTERRRLEIELQNSRQELRDFFMQAPVALCILSGPEHVFTLANPLYLQMVGRDPIGKKVREAFTEEEAGKFFKILDEVYRTGIPYIGKEQPFPRQKERGEAARFSLTLGYHPFRGGDGRIKGILAIIQDVTEQVRARQQVEESEAALRQAMEQLRIVADSVPIHLCHLDRDERFLFMNKAAAEMWHLPPEQFVGKTIRQVAGDETQRALHPYTLQVLQGEIVSYESPFHAPDGSVRTFLNTYTPQFAPDGTVRGFLVAGTDITDRKKSEEALRKSLVSLQEERELRERFVSTLAHDLRTPLTAAKMSSHLLSRGADDPARLQKLASRIADNIDRADQLIRDMLDTSRLKAGEKLPLELERCCLNEVAKQVLEELSTIHGDRFVLRAASTIEGFWSCGAIRRILENLCGNGVKYGAPHRPVTVSLKEEGGAARLQVHNEGMPIPETELPNLFEPFHRSSTARASGERGWGLGLSLVKGLAEAHGGTVSVSSSEEQGTVFTVVLPISQPG</sequence>
<dbReference type="SMART" id="SM00388">
    <property type="entry name" value="HisKA"/>
    <property type="match status" value="1"/>
</dbReference>
<accession>A0ABU5HCN2</accession>
<evidence type="ECO:0000256" key="9">
    <source>
        <dbReference type="ARBA" id="ARBA00022840"/>
    </source>
</evidence>
<keyword evidence="17" id="KW-1185">Reference proteome</keyword>
<dbReference type="PANTHER" id="PTHR42878">
    <property type="entry name" value="TWO-COMPONENT HISTIDINE KINASE"/>
    <property type="match status" value="1"/>
</dbReference>
<dbReference type="PANTHER" id="PTHR42878:SF7">
    <property type="entry name" value="SENSOR HISTIDINE KINASE GLRK"/>
    <property type="match status" value="1"/>
</dbReference>
<evidence type="ECO:0000256" key="5">
    <source>
        <dbReference type="ARBA" id="ARBA00022679"/>
    </source>
</evidence>
<dbReference type="InterPro" id="IPR035965">
    <property type="entry name" value="PAS-like_dom_sf"/>
</dbReference>
<dbReference type="Gene3D" id="3.30.450.20">
    <property type="entry name" value="PAS domain"/>
    <property type="match status" value="3"/>
</dbReference>
<dbReference type="SUPFAM" id="SSF55874">
    <property type="entry name" value="ATPase domain of HSP90 chaperone/DNA topoisomerase II/histidine kinase"/>
    <property type="match status" value="1"/>
</dbReference>
<dbReference type="EC" id="2.7.13.3" evidence="3"/>
<dbReference type="Pfam" id="PF02518">
    <property type="entry name" value="HATPase_c"/>
    <property type="match status" value="1"/>
</dbReference>
<keyword evidence="12" id="KW-0472">Membrane</keyword>
<name>A0ABU5HCN2_9BACT</name>
<feature type="domain" description="PAC" evidence="15">
    <location>
        <begin position="511"/>
        <end position="563"/>
    </location>
</feature>
<dbReference type="InterPro" id="IPR000014">
    <property type="entry name" value="PAS"/>
</dbReference>
<dbReference type="CDD" id="cd00075">
    <property type="entry name" value="HATPase"/>
    <property type="match status" value="1"/>
</dbReference>
<dbReference type="SUPFAM" id="SSF55785">
    <property type="entry name" value="PYP-like sensor domain (PAS domain)"/>
    <property type="match status" value="3"/>
</dbReference>
<feature type="domain" description="Histidine kinase" evidence="13">
    <location>
        <begin position="581"/>
        <end position="795"/>
    </location>
</feature>
<evidence type="ECO:0000313" key="17">
    <source>
        <dbReference type="Proteomes" id="UP001291309"/>
    </source>
</evidence>
<dbReference type="RefSeq" id="WP_321549713.1">
    <property type="nucleotide sequence ID" value="NZ_JAXIVS010000013.1"/>
</dbReference>
<keyword evidence="10" id="KW-1133">Transmembrane helix</keyword>
<keyword evidence="6" id="KW-0812">Transmembrane</keyword>
<comment type="catalytic activity">
    <reaction evidence="1">
        <text>ATP + protein L-histidine = ADP + protein N-phospho-L-histidine.</text>
        <dbReference type="EC" id="2.7.13.3"/>
    </reaction>
</comment>
<evidence type="ECO:0000259" key="13">
    <source>
        <dbReference type="PROSITE" id="PS50109"/>
    </source>
</evidence>
<dbReference type="PRINTS" id="PR00344">
    <property type="entry name" value="BCTRLSENSOR"/>
</dbReference>
<dbReference type="SMART" id="SM00091">
    <property type="entry name" value="PAS"/>
    <property type="match status" value="2"/>
</dbReference>
<evidence type="ECO:0000256" key="2">
    <source>
        <dbReference type="ARBA" id="ARBA00004141"/>
    </source>
</evidence>
<dbReference type="EMBL" id="JAXIVS010000013">
    <property type="protein sequence ID" value="MDY7231001.1"/>
    <property type="molecule type" value="Genomic_DNA"/>
</dbReference>
<keyword evidence="9" id="KW-0067">ATP-binding</keyword>
<dbReference type="InterPro" id="IPR003594">
    <property type="entry name" value="HATPase_dom"/>
</dbReference>
<dbReference type="SUPFAM" id="SSF47384">
    <property type="entry name" value="Homodimeric domain of signal transducing histidine kinase"/>
    <property type="match status" value="1"/>
</dbReference>
<comment type="caution">
    <text evidence="16">The sequence shown here is derived from an EMBL/GenBank/DDBJ whole genome shotgun (WGS) entry which is preliminary data.</text>
</comment>
<evidence type="ECO:0000313" key="16">
    <source>
        <dbReference type="EMBL" id="MDY7231001.1"/>
    </source>
</evidence>
<dbReference type="InterPro" id="IPR036097">
    <property type="entry name" value="HisK_dim/P_sf"/>
</dbReference>
<feature type="domain" description="PAC" evidence="15">
    <location>
        <begin position="250"/>
        <end position="302"/>
    </location>
</feature>
<evidence type="ECO:0000256" key="8">
    <source>
        <dbReference type="ARBA" id="ARBA00022777"/>
    </source>
</evidence>
<dbReference type="PROSITE" id="PS50109">
    <property type="entry name" value="HIS_KIN"/>
    <property type="match status" value="1"/>
</dbReference>
<evidence type="ECO:0000259" key="14">
    <source>
        <dbReference type="PROSITE" id="PS50112"/>
    </source>
</evidence>
<feature type="domain" description="PAC" evidence="15">
    <location>
        <begin position="379"/>
        <end position="431"/>
    </location>
</feature>
<evidence type="ECO:0000256" key="6">
    <source>
        <dbReference type="ARBA" id="ARBA00022692"/>
    </source>
</evidence>
<evidence type="ECO:0000259" key="15">
    <source>
        <dbReference type="PROSITE" id="PS50113"/>
    </source>
</evidence>
<dbReference type="CDD" id="cd00130">
    <property type="entry name" value="PAS"/>
    <property type="match status" value="1"/>
</dbReference>
<evidence type="ECO:0000256" key="7">
    <source>
        <dbReference type="ARBA" id="ARBA00022741"/>
    </source>
</evidence>
<dbReference type="Gene3D" id="1.10.287.130">
    <property type="match status" value="1"/>
</dbReference>
<keyword evidence="5" id="KW-0808">Transferase</keyword>
<evidence type="ECO:0000256" key="1">
    <source>
        <dbReference type="ARBA" id="ARBA00000085"/>
    </source>
</evidence>
<proteinExistence type="predicted"/>
<keyword evidence="11" id="KW-0902">Two-component regulatory system</keyword>
<dbReference type="PROSITE" id="PS50113">
    <property type="entry name" value="PAC"/>
    <property type="match status" value="3"/>
</dbReference>
<comment type="subcellular location">
    <subcellularLocation>
        <location evidence="2">Membrane</location>
        <topology evidence="2">Multi-pass membrane protein</topology>
    </subcellularLocation>
</comment>
<dbReference type="CDD" id="cd00082">
    <property type="entry name" value="HisKA"/>
    <property type="match status" value="1"/>
</dbReference>
<dbReference type="Pfam" id="PF00512">
    <property type="entry name" value="HisKA"/>
    <property type="match status" value="1"/>
</dbReference>
<dbReference type="Gene3D" id="3.30.565.10">
    <property type="entry name" value="Histidine kinase-like ATPase, C-terminal domain"/>
    <property type="match status" value="1"/>
</dbReference>
<dbReference type="InterPro" id="IPR004358">
    <property type="entry name" value="Sig_transdc_His_kin-like_C"/>
</dbReference>
<protein>
    <recommendedName>
        <fullName evidence="3">histidine kinase</fullName>
        <ecNumber evidence="3">2.7.13.3</ecNumber>
    </recommendedName>
</protein>
<dbReference type="InterPro" id="IPR003661">
    <property type="entry name" value="HisK_dim/P_dom"/>
</dbReference>
<dbReference type="Proteomes" id="UP001291309">
    <property type="component" value="Unassembled WGS sequence"/>
</dbReference>
<gene>
    <name evidence="16" type="ORF">SYV04_31730</name>
</gene>
<dbReference type="SMART" id="SM00387">
    <property type="entry name" value="HATPase_c"/>
    <property type="match status" value="1"/>
</dbReference>
<dbReference type="NCBIfam" id="TIGR00229">
    <property type="entry name" value="sensory_box"/>
    <property type="match status" value="1"/>
</dbReference>
<dbReference type="InterPro" id="IPR005467">
    <property type="entry name" value="His_kinase_dom"/>
</dbReference>
<keyword evidence="4" id="KW-0597">Phosphoprotein</keyword>
<dbReference type="InterPro" id="IPR050351">
    <property type="entry name" value="BphY/WalK/GraS-like"/>
</dbReference>
<dbReference type="Pfam" id="PF13426">
    <property type="entry name" value="PAS_9"/>
    <property type="match status" value="1"/>
</dbReference>
<evidence type="ECO:0000256" key="11">
    <source>
        <dbReference type="ARBA" id="ARBA00023012"/>
    </source>
</evidence>